<proteinExistence type="predicted"/>
<dbReference type="EMBL" id="JBHEZZ010000026">
    <property type="protein sequence ID" value="MFC1406060.1"/>
    <property type="molecule type" value="Genomic_DNA"/>
</dbReference>
<accession>A0ABV6UX71</accession>
<dbReference type="Pfam" id="PF09490">
    <property type="entry name" value="CbtA"/>
    <property type="match status" value="1"/>
</dbReference>
<dbReference type="InterPro" id="IPR012666">
    <property type="entry name" value="CbtA_put"/>
</dbReference>
<feature type="compositionally biased region" description="Pro residues" evidence="1">
    <location>
        <begin position="297"/>
        <end position="315"/>
    </location>
</feature>
<evidence type="ECO:0000313" key="3">
    <source>
        <dbReference type="EMBL" id="MFC1406060.1"/>
    </source>
</evidence>
<keyword evidence="2" id="KW-0812">Transmembrane</keyword>
<evidence type="ECO:0000256" key="2">
    <source>
        <dbReference type="SAM" id="Phobius"/>
    </source>
</evidence>
<feature type="transmembrane region" description="Helical" evidence="2">
    <location>
        <begin position="75"/>
        <end position="96"/>
    </location>
</feature>
<keyword evidence="2" id="KW-1133">Transmembrane helix</keyword>
<gene>
    <name evidence="3" type="ORF">ACEZDJ_32675</name>
</gene>
<feature type="region of interest" description="Disordered" evidence="1">
    <location>
        <begin position="292"/>
        <end position="315"/>
    </location>
</feature>
<evidence type="ECO:0000313" key="4">
    <source>
        <dbReference type="Proteomes" id="UP001592528"/>
    </source>
</evidence>
<dbReference type="Proteomes" id="UP001592528">
    <property type="component" value="Unassembled WGS sequence"/>
</dbReference>
<evidence type="ECO:0000256" key="1">
    <source>
        <dbReference type="SAM" id="MobiDB-lite"/>
    </source>
</evidence>
<feature type="transmembrane region" description="Helical" evidence="2">
    <location>
        <begin position="173"/>
        <end position="194"/>
    </location>
</feature>
<name>A0ABV6UX71_9ACTN</name>
<sequence length="315" mass="34008">MEIRTILRGALAGGLAGVLAFAFSRIFAEPLINKAIDYESGRDDVLSAMNKAAGRTVAPDGPEIFSRSIQSTVGIATGLIAFSVGMGLLIAVAYTVMHGRFQVRPRNLVWGIAAFGFLGVFLLPYVKYPANPPAIGHTFTITTRGHLYLAMVCCSLLLLALAVHLARVLSRRYSMTTSVVLSAVAFLVLYGTLIELLPSLGHLSANVAAADQFGYGRAATETPQPIVNILTHALTVDGKTYQPGQIVYPGFDADVLWKFRWYSLLNQLLLWTTIALTFGALLERFLTGRPLLKRQQPTPPRTPEPAESPTPAPAA</sequence>
<feature type="transmembrane region" description="Helical" evidence="2">
    <location>
        <begin position="146"/>
        <end position="166"/>
    </location>
</feature>
<reference evidence="3 4" key="1">
    <citation type="submission" date="2024-09" db="EMBL/GenBank/DDBJ databases">
        <authorList>
            <person name="Lee S.D."/>
        </authorList>
    </citation>
    <scope>NUCLEOTIDE SEQUENCE [LARGE SCALE GENOMIC DNA]</scope>
    <source>
        <strain evidence="3 4">N1-5</strain>
    </source>
</reference>
<keyword evidence="2" id="KW-0472">Membrane</keyword>
<comment type="caution">
    <text evidence="3">The sequence shown here is derived from an EMBL/GenBank/DDBJ whole genome shotgun (WGS) entry which is preliminary data.</text>
</comment>
<keyword evidence="4" id="KW-1185">Reference proteome</keyword>
<feature type="transmembrane region" description="Helical" evidence="2">
    <location>
        <begin position="268"/>
        <end position="286"/>
    </location>
</feature>
<protein>
    <submittedName>
        <fullName evidence="3">CbtA family protein</fullName>
    </submittedName>
</protein>
<organism evidence="3 4">
    <name type="scientific">Streptacidiphilus cavernicola</name>
    <dbReference type="NCBI Taxonomy" id="3342716"/>
    <lineage>
        <taxon>Bacteria</taxon>
        <taxon>Bacillati</taxon>
        <taxon>Actinomycetota</taxon>
        <taxon>Actinomycetes</taxon>
        <taxon>Kitasatosporales</taxon>
        <taxon>Streptomycetaceae</taxon>
        <taxon>Streptacidiphilus</taxon>
    </lineage>
</organism>
<feature type="transmembrane region" description="Helical" evidence="2">
    <location>
        <begin position="108"/>
        <end position="126"/>
    </location>
</feature>
<dbReference type="RefSeq" id="WP_030262854.1">
    <property type="nucleotide sequence ID" value="NZ_JBHEZZ010000026.1"/>
</dbReference>